<dbReference type="PROSITE" id="PS51733">
    <property type="entry name" value="BPL_LPL_CATALYTIC"/>
    <property type="match status" value="1"/>
</dbReference>
<dbReference type="Pfam" id="PF03099">
    <property type="entry name" value="BPL_LplA_LipB"/>
    <property type="match status" value="1"/>
</dbReference>
<feature type="domain" description="BPL/LPL catalytic" evidence="2">
    <location>
        <begin position="8"/>
        <end position="188"/>
    </location>
</feature>
<sequence>MPADLLDASAISHALTGSYWRVSTISEATSTQELLRTSNPSHGDVLATEFQSAGRGRLDRSFEAERSTALLFSLFIKPRITQERWSFIPLLAGLSVVQVLNSLCESNKFFTKWPNDILINEKKISGMISEVCGDGIIVGIGINTTMSRAQLPVSSATSVLIELGIVLNRNELLAEILRQFSQNLADWESGRDFLAEYTSLSSTINREVKAIAPDGVEAIGTALGVDESGALLLSDQQIIRVGDLLHLR</sequence>
<gene>
    <name evidence="3" type="ORF">UFOPK1380_00367</name>
</gene>
<dbReference type="PANTHER" id="PTHR12835">
    <property type="entry name" value="BIOTIN PROTEIN LIGASE"/>
    <property type="match status" value="1"/>
</dbReference>
<protein>
    <submittedName>
        <fullName evidence="3">Unannotated protein</fullName>
    </submittedName>
</protein>
<dbReference type="PANTHER" id="PTHR12835:SF5">
    <property type="entry name" value="BIOTIN--PROTEIN LIGASE"/>
    <property type="match status" value="1"/>
</dbReference>
<dbReference type="InterPro" id="IPR045864">
    <property type="entry name" value="aa-tRNA-synth_II/BPL/LPL"/>
</dbReference>
<dbReference type="Gene3D" id="3.30.930.10">
    <property type="entry name" value="Bira Bifunctional Protein, Domain 2"/>
    <property type="match status" value="1"/>
</dbReference>
<dbReference type="InterPro" id="IPR004408">
    <property type="entry name" value="Biotin_CoA_COase_ligase"/>
</dbReference>
<evidence type="ECO:0000313" key="3">
    <source>
        <dbReference type="EMBL" id="CAB4531568.1"/>
    </source>
</evidence>
<name>A0A6J6AZ26_9ZZZZ</name>
<dbReference type="GO" id="GO:0005737">
    <property type="term" value="C:cytoplasm"/>
    <property type="evidence" value="ECO:0007669"/>
    <property type="project" value="TreeGrafter"/>
</dbReference>
<dbReference type="Gene3D" id="2.30.30.100">
    <property type="match status" value="1"/>
</dbReference>
<accession>A0A6J6AZ26</accession>
<dbReference type="CDD" id="cd16442">
    <property type="entry name" value="BPL"/>
    <property type="match status" value="1"/>
</dbReference>
<keyword evidence="1" id="KW-0436">Ligase</keyword>
<dbReference type="NCBIfam" id="TIGR00121">
    <property type="entry name" value="birA_ligase"/>
    <property type="match status" value="1"/>
</dbReference>
<dbReference type="EMBL" id="CAEZSC010000013">
    <property type="protein sequence ID" value="CAB4531568.1"/>
    <property type="molecule type" value="Genomic_DNA"/>
</dbReference>
<organism evidence="3">
    <name type="scientific">freshwater metagenome</name>
    <dbReference type="NCBI Taxonomy" id="449393"/>
    <lineage>
        <taxon>unclassified sequences</taxon>
        <taxon>metagenomes</taxon>
        <taxon>ecological metagenomes</taxon>
    </lineage>
</organism>
<evidence type="ECO:0000259" key="2">
    <source>
        <dbReference type="PROSITE" id="PS51733"/>
    </source>
</evidence>
<dbReference type="GO" id="GO:0004077">
    <property type="term" value="F:biotin--[biotin carboxyl-carrier protein] ligase activity"/>
    <property type="evidence" value="ECO:0007669"/>
    <property type="project" value="InterPro"/>
</dbReference>
<proteinExistence type="predicted"/>
<dbReference type="SUPFAM" id="SSF55681">
    <property type="entry name" value="Class II aaRS and biotin synthetases"/>
    <property type="match status" value="1"/>
</dbReference>
<dbReference type="InterPro" id="IPR004143">
    <property type="entry name" value="BPL_LPL_catalytic"/>
</dbReference>
<reference evidence="3" key="1">
    <citation type="submission" date="2020-05" db="EMBL/GenBank/DDBJ databases">
        <authorList>
            <person name="Chiriac C."/>
            <person name="Salcher M."/>
            <person name="Ghai R."/>
            <person name="Kavagutti S V."/>
        </authorList>
    </citation>
    <scope>NUCLEOTIDE SEQUENCE</scope>
</reference>
<evidence type="ECO:0000256" key="1">
    <source>
        <dbReference type="ARBA" id="ARBA00022598"/>
    </source>
</evidence>
<dbReference type="AlphaFoldDB" id="A0A6J6AZ26"/>